<sequence length="569" mass="63416">MPLFRQAEVRAESESERRKRKSDWREWNEEEEDEPLSLRRLCLFSVAENMRDVLFLFTASDLIEELLRVLSQRKLLSRAALHLLLLPQLHTLSLSHSYNLVTANLCSLITARCQSLKTLDLSGAQNVSSAAICSLLSDLSCLQSLSLAGTLCDSAVIVTLTQSCSLLQHLDVSRCLHLPPGALLPLALQGPKHFTSLLALDIGLGEDEGDGPAAAAYLLLGASALQRLSIEGLGLACVIIQSKDFRVTDSFSTREGVPCLGELWHATRDHKKYGLTLAEETDESLSEEKKTMDAPVGQFKLRLREVQGLTLDSLDAVSSLCPDLRSISLNCHDHDDDDKASSQSIHLSRGLSCWSGQLHFLSLQFSGPLSELVAPLQVCGSSLLSLKLEGVQADGNLPLVALLRACPKLTSLSLHMDPPHSNQEEDDSDDEDIVDWDLPFLPHLRTLTLTFSFEERQLKPVLCWTSLKRVLWSLLRGSVHLRTLSLIAAPCRLDPVFRLVLDCHAEPLRHLRRVSLQRSDVTMETATRLVDSCRHLTMLDMSKCWGLTRSNVNKLQSRRRRHKLQITWT</sequence>
<organism evidence="2 3">
    <name type="scientific">Bagarius yarrelli</name>
    <name type="common">Goonch</name>
    <name type="synonym">Bagrus yarrelli</name>
    <dbReference type="NCBI Taxonomy" id="175774"/>
    <lineage>
        <taxon>Eukaryota</taxon>
        <taxon>Metazoa</taxon>
        <taxon>Chordata</taxon>
        <taxon>Craniata</taxon>
        <taxon>Vertebrata</taxon>
        <taxon>Euteleostomi</taxon>
        <taxon>Actinopterygii</taxon>
        <taxon>Neopterygii</taxon>
        <taxon>Teleostei</taxon>
        <taxon>Ostariophysi</taxon>
        <taxon>Siluriformes</taxon>
        <taxon>Sisoridae</taxon>
        <taxon>Sisorinae</taxon>
        <taxon>Bagarius</taxon>
    </lineage>
</organism>
<dbReference type="Proteomes" id="UP000319801">
    <property type="component" value="Unassembled WGS sequence"/>
</dbReference>
<dbReference type="InterPro" id="IPR006553">
    <property type="entry name" value="Leu-rich_rpt_Cys-con_subtyp"/>
</dbReference>
<dbReference type="SMART" id="SM00367">
    <property type="entry name" value="LRR_CC"/>
    <property type="match status" value="3"/>
</dbReference>
<dbReference type="InterPro" id="IPR032675">
    <property type="entry name" value="LRR_dom_sf"/>
</dbReference>
<feature type="region of interest" description="Disordered" evidence="1">
    <location>
        <begin position="1"/>
        <end position="26"/>
    </location>
</feature>
<name>A0A556V0W7_BAGYA</name>
<evidence type="ECO:0000313" key="2">
    <source>
        <dbReference type="EMBL" id="TSR04326.1"/>
    </source>
</evidence>
<protein>
    <submittedName>
        <fullName evidence="2">Uncharacterized protein</fullName>
    </submittedName>
</protein>
<dbReference type="Gene3D" id="3.80.10.10">
    <property type="entry name" value="Ribonuclease Inhibitor"/>
    <property type="match status" value="2"/>
</dbReference>
<gene>
    <name evidence="2" type="ORF">Baya_10933</name>
</gene>
<keyword evidence="3" id="KW-1185">Reference proteome</keyword>
<dbReference type="SUPFAM" id="SSF52047">
    <property type="entry name" value="RNI-like"/>
    <property type="match status" value="2"/>
</dbReference>
<dbReference type="EMBL" id="VCAZ01000090">
    <property type="protein sequence ID" value="TSR04326.1"/>
    <property type="molecule type" value="Genomic_DNA"/>
</dbReference>
<dbReference type="OrthoDB" id="16120at2759"/>
<comment type="caution">
    <text evidence="2">The sequence shown here is derived from an EMBL/GenBank/DDBJ whole genome shotgun (WGS) entry which is preliminary data.</text>
</comment>
<evidence type="ECO:0000313" key="3">
    <source>
        <dbReference type="Proteomes" id="UP000319801"/>
    </source>
</evidence>
<accession>A0A556V0W7</accession>
<dbReference type="AlphaFoldDB" id="A0A556V0W7"/>
<evidence type="ECO:0000256" key="1">
    <source>
        <dbReference type="SAM" id="MobiDB-lite"/>
    </source>
</evidence>
<reference evidence="2 3" key="1">
    <citation type="journal article" date="2019" name="Genome Biol. Evol.">
        <title>Whole-Genome Sequencing of the Giant Devil Catfish, Bagarius yarrelli.</title>
        <authorList>
            <person name="Jiang W."/>
            <person name="Lv Y."/>
            <person name="Cheng L."/>
            <person name="Yang K."/>
            <person name="Chao B."/>
            <person name="Wang X."/>
            <person name="Li Y."/>
            <person name="Pan X."/>
            <person name="You X."/>
            <person name="Zhang Y."/>
            <person name="Yang J."/>
            <person name="Li J."/>
            <person name="Zhang X."/>
            <person name="Liu S."/>
            <person name="Sun C."/>
            <person name="Yang J."/>
            <person name="Shi Q."/>
        </authorList>
    </citation>
    <scope>NUCLEOTIDE SEQUENCE [LARGE SCALE GENOMIC DNA]</scope>
    <source>
        <strain evidence="2">JWS20170419001</strain>
        <tissue evidence="2">Muscle</tissue>
    </source>
</reference>
<feature type="compositionally biased region" description="Basic and acidic residues" evidence="1">
    <location>
        <begin position="7"/>
        <end position="26"/>
    </location>
</feature>
<proteinExistence type="predicted"/>